<feature type="region of interest" description="Disordered" evidence="1">
    <location>
        <begin position="1"/>
        <end position="83"/>
    </location>
</feature>
<evidence type="ECO:0000313" key="3">
    <source>
        <dbReference type="Proteomes" id="UP000218209"/>
    </source>
</evidence>
<feature type="compositionally biased region" description="Basic residues" evidence="1">
    <location>
        <begin position="143"/>
        <end position="155"/>
    </location>
</feature>
<dbReference type="EMBL" id="KV919769">
    <property type="protein sequence ID" value="OSX69118.1"/>
    <property type="molecule type" value="Genomic_DNA"/>
</dbReference>
<evidence type="ECO:0000256" key="1">
    <source>
        <dbReference type="SAM" id="MobiDB-lite"/>
    </source>
</evidence>
<feature type="compositionally biased region" description="Basic residues" evidence="1">
    <location>
        <begin position="29"/>
        <end position="43"/>
    </location>
</feature>
<sequence>MRAALGGQTEPTAGSYLRTRRPPAASGRARLRPPHPPRPRRRGPLSDPPYPARLHRAPQAQPRLHRSPCVAHPLPSRRSRRHRQETAWLLQNWQPRRHQHPHHSPGPHSHSTSAPAGPGCACVRASPSVPFPLPPLHPIHPAQSRHHQRGHRLRPWRPPACRGGSARRPPPWRHVGQRGKSKATGAARPTPPHPERRRRGR</sequence>
<reference evidence="2 3" key="1">
    <citation type="submission" date="2017-03" db="EMBL/GenBank/DDBJ databases">
        <title>WGS assembly of Porphyra umbilicalis.</title>
        <authorList>
            <person name="Brawley S.H."/>
            <person name="Blouin N.A."/>
            <person name="Ficko-Blean E."/>
            <person name="Wheeler G.L."/>
            <person name="Lohr M."/>
            <person name="Goodson H.V."/>
            <person name="Jenkins J.W."/>
            <person name="Blaby-Haas C.E."/>
            <person name="Helliwell K.E."/>
            <person name="Chan C."/>
            <person name="Marriage T."/>
            <person name="Bhattacharya D."/>
            <person name="Klein A.S."/>
            <person name="Badis Y."/>
            <person name="Brodie J."/>
            <person name="Cao Y."/>
            <person name="Collen J."/>
            <person name="Dittami S.M."/>
            <person name="Gachon C.M."/>
            <person name="Green B.R."/>
            <person name="Karpowicz S."/>
            <person name="Kim J.W."/>
            <person name="Kudahl U."/>
            <person name="Lin S."/>
            <person name="Michel G."/>
            <person name="Mittag M."/>
            <person name="Olson B.J."/>
            <person name="Pangilinan J."/>
            <person name="Peng Y."/>
            <person name="Qiu H."/>
            <person name="Shu S."/>
            <person name="Singer J.T."/>
            <person name="Smith A.G."/>
            <person name="Sprecher B.N."/>
            <person name="Wagner V."/>
            <person name="Wang W."/>
            <person name="Wang Z.-Y."/>
            <person name="Yan J."/>
            <person name="Yarish C."/>
            <person name="Zoeuner-Riek S."/>
            <person name="Zhuang Y."/>
            <person name="Zou Y."/>
            <person name="Lindquist E.A."/>
            <person name="Grimwood J."/>
            <person name="Barry K."/>
            <person name="Rokhsar D.S."/>
            <person name="Schmutz J."/>
            <person name="Stiller J.W."/>
            <person name="Grossman A.R."/>
            <person name="Prochnik S.E."/>
        </authorList>
    </citation>
    <scope>NUCLEOTIDE SEQUENCE [LARGE SCALE GENOMIC DNA]</scope>
    <source>
        <strain evidence="2">4086291</strain>
    </source>
</reference>
<feature type="compositionally biased region" description="Basic residues" evidence="1">
    <location>
        <begin position="96"/>
        <end position="105"/>
    </location>
</feature>
<name>A0A1X6NKJ3_PORUM</name>
<accession>A0A1X6NKJ3</accession>
<protein>
    <submittedName>
        <fullName evidence="2">Uncharacterized protein</fullName>
    </submittedName>
</protein>
<evidence type="ECO:0000313" key="2">
    <source>
        <dbReference type="EMBL" id="OSX69118.1"/>
    </source>
</evidence>
<keyword evidence="3" id="KW-1185">Reference proteome</keyword>
<dbReference type="AlphaFoldDB" id="A0A1X6NKJ3"/>
<gene>
    <name evidence="2" type="ORF">BU14_1835s0001</name>
</gene>
<feature type="region of interest" description="Disordered" evidence="1">
    <location>
        <begin position="96"/>
        <end position="119"/>
    </location>
</feature>
<dbReference type="Proteomes" id="UP000218209">
    <property type="component" value="Unassembled WGS sequence"/>
</dbReference>
<organism evidence="2 3">
    <name type="scientific">Porphyra umbilicalis</name>
    <name type="common">Purple laver</name>
    <name type="synonym">Red alga</name>
    <dbReference type="NCBI Taxonomy" id="2786"/>
    <lineage>
        <taxon>Eukaryota</taxon>
        <taxon>Rhodophyta</taxon>
        <taxon>Bangiophyceae</taxon>
        <taxon>Bangiales</taxon>
        <taxon>Bangiaceae</taxon>
        <taxon>Porphyra</taxon>
    </lineage>
</organism>
<feature type="region of interest" description="Disordered" evidence="1">
    <location>
        <begin position="133"/>
        <end position="201"/>
    </location>
</feature>
<proteinExistence type="predicted"/>
<feature type="compositionally biased region" description="Low complexity" evidence="1">
    <location>
        <begin position="106"/>
        <end position="115"/>
    </location>
</feature>